<keyword evidence="4" id="KW-0788">Thiol protease</keyword>
<evidence type="ECO:0000256" key="4">
    <source>
        <dbReference type="ARBA" id="ARBA00022807"/>
    </source>
</evidence>
<keyword evidence="3" id="KW-0378">Hydrolase</keyword>
<evidence type="ECO:0000259" key="5">
    <source>
        <dbReference type="PROSITE" id="PS51935"/>
    </source>
</evidence>
<dbReference type="GO" id="GO:0006508">
    <property type="term" value="P:proteolysis"/>
    <property type="evidence" value="ECO:0007669"/>
    <property type="project" value="UniProtKB-KW"/>
</dbReference>
<dbReference type="SUPFAM" id="SSF54001">
    <property type="entry name" value="Cysteine proteinases"/>
    <property type="match status" value="1"/>
</dbReference>
<protein>
    <submittedName>
        <fullName evidence="6">C40 family peptidase</fullName>
    </submittedName>
</protein>
<dbReference type="PANTHER" id="PTHR47053:SF1">
    <property type="entry name" value="MUREIN DD-ENDOPEPTIDASE MEPH-RELATED"/>
    <property type="match status" value="1"/>
</dbReference>
<dbReference type="InterPro" id="IPR051202">
    <property type="entry name" value="Peptidase_C40"/>
</dbReference>
<comment type="caution">
    <text evidence="6">The sequence shown here is derived from an EMBL/GenBank/DDBJ whole genome shotgun (WGS) entry which is preliminary data.</text>
</comment>
<dbReference type="PROSITE" id="PS51935">
    <property type="entry name" value="NLPC_P60"/>
    <property type="match status" value="1"/>
</dbReference>
<proteinExistence type="inferred from homology"/>
<dbReference type="EMBL" id="JAHLFQ010000053">
    <property type="protein sequence ID" value="MBU3803672.1"/>
    <property type="molecule type" value="Genomic_DNA"/>
</dbReference>
<evidence type="ECO:0000256" key="3">
    <source>
        <dbReference type="ARBA" id="ARBA00022801"/>
    </source>
</evidence>
<dbReference type="InterPro" id="IPR038765">
    <property type="entry name" value="Papain-like_cys_pep_sf"/>
</dbReference>
<comment type="similarity">
    <text evidence="1">Belongs to the peptidase C40 family.</text>
</comment>
<evidence type="ECO:0000313" key="6">
    <source>
        <dbReference type="EMBL" id="MBU3803672.1"/>
    </source>
</evidence>
<evidence type="ECO:0000313" key="7">
    <source>
        <dbReference type="Proteomes" id="UP000824229"/>
    </source>
</evidence>
<dbReference type="GO" id="GO:0008234">
    <property type="term" value="F:cysteine-type peptidase activity"/>
    <property type="evidence" value="ECO:0007669"/>
    <property type="project" value="UniProtKB-KW"/>
</dbReference>
<dbReference type="Pfam" id="PF00877">
    <property type="entry name" value="NLPC_P60"/>
    <property type="match status" value="1"/>
</dbReference>
<sequence>MNEWKEGCKVKDALINKTVVTLYKEPHFDLLVGRPVSSTIQDEGLYGMPVEIIELCPNEWVKVRTHYRYEGYVPLVDLWLITENEKRRRTSHHLRVISQSYVDVLSLPKVQGVRLQTLTRGAIVILVEEAKEEGGWAKIRLNHGAEGYVKAGFLAKYYDKPSSQDEAELRKNIVNAALSYMGTQYRWGGKSTLGIDCSGLCSMAYLLNGIIIYRDAKMKAGFPVHEIDFKDKKPGDLIYYKGHMTLYIGDELYIHATAKNGSDGVVINSLNPQKSNYREDLAKEILAVGSIF</sequence>
<accession>A0A9E2NK27</accession>
<reference evidence="6" key="2">
    <citation type="submission" date="2021-04" db="EMBL/GenBank/DDBJ databases">
        <authorList>
            <person name="Gilroy R."/>
        </authorList>
    </citation>
    <scope>NUCLEOTIDE SEQUENCE</scope>
    <source>
        <strain evidence="6">B5-657</strain>
    </source>
</reference>
<gene>
    <name evidence="6" type="ORF">H9872_02780</name>
</gene>
<reference evidence="6" key="1">
    <citation type="journal article" date="2021" name="PeerJ">
        <title>Extensive microbial diversity within the chicken gut microbiome revealed by metagenomics and culture.</title>
        <authorList>
            <person name="Gilroy R."/>
            <person name="Ravi A."/>
            <person name="Getino M."/>
            <person name="Pursley I."/>
            <person name="Horton D.L."/>
            <person name="Alikhan N.F."/>
            <person name="Baker D."/>
            <person name="Gharbi K."/>
            <person name="Hall N."/>
            <person name="Watson M."/>
            <person name="Adriaenssens E.M."/>
            <person name="Foster-Nyarko E."/>
            <person name="Jarju S."/>
            <person name="Secka A."/>
            <person name="Antonio M."/>
            <person name="Oren A."/>
            <person name="Chaudhuri R.R."/>
            <person name="La Ragione R."/>
            <person name="Hildebrand F."/>
            <person name="Pallen M.J."/>
        </authorList>
    </citation>
    <scope>NUCLEOTIDE SEQUENCE</scope>
    <source>
        <strain evidence="6">B5-657</strain>
    </source>
</reference>
<dbReference type="Proteomes" id="UP000824229">
    <property type="component" value="Unassembled WGS sequence"/>
</dbReference>
<dbReference type="Gene3D" id="2.30.30.40">
    <property type="entry name" value="SH3 Domains"/>
    <property type="match status" value="2"/>
</dbReference>
<dbReference type="Gene3D" id="3.90.1720.10">
    <property type="entry name" value="endopeptidase domain like (from Nostoc punctiforme)"/>
    <property type="match status" value="1"/>
</dbReference>
<organism evidence="6 7">
    <name type="scientific">Candidatus Cellulosilyticum pullistercoris</name>
    <dbReference type="NCBI Taxonomy" id="2838521"/>
    <lineage>
        <taxon>Bacteria</taxon>
        <taxon>Bacillati</taxon>
        <taxon>Bacillota</taxon>
        <taxon>Clostridia</taxon>
        <taxon>Lachnospirales</taxon>
        <taxon>Cellulosilyticaceae</taxon>
        <taxon>Cellulosilyticum</taxon>
    </lineage>
</organism>
<evidence type="ECO:0000256" key="2">
    <source>
        <dbReference type="ARBA" id="ARBA00022670"/>
    </source>
</evidence>
<dbReference type="InterPro" id="IPR000064">
    <property type="entry name" value="NLP_P60_dom"/>
</dbReference>
<dbReference type="AlphaFoldDB" id="A0A9E2NK27"/>
<evidence type="ECO:0000256" key="1">
    <source>
        <dbReference type="ARBA" id="ARBA00007074"/>
    </source>
</evidence>
<feature type="domain" description="NlpC/P60" evidence="5">
    <location>
        <begin position="167"/>
        <end position="289"/>
    </location>
</feature>
<name>A0A9E2NK27_9FIRM</name>
<keyword evidence="2" id="KW-0645">Protease</keyword>
<dbReference type="PANTHER" id="PTHR47053">
    <property type="entry name" value="MUREIN DD-ENDOPEPTIDASE MEPH-RELATED"/>
    <property type="match status" value="1"/>
</dbReference>